<sequence length="179" mass="20384">MGPLNHPSSLEEFAVPDKEYLSKHPEYDVLCTGVAVFDKNGKLLLVQRAADEKAFPNAWEVPGGKVDDTDETILHAAARELKEETGLTATRIRRKVTEFTFRDERPGRRPVTWLKLIFEIEVEDTKVTLDPVEHQRYLWASEEEVVRDLVGDIKLAYVSPPNKTVKLEAFRLQKEAVPS</sequence>
<dbReference type="Gene3D" id="3.90.79.10">
    <property type="entry name" value="Nucleoside Triphosphate Pyrophosphohydrolase"/>
    <property type="match status" value="1"/>
</dbReference>
<evidence type="ECO:0000259" key="1">
    <source>
        <dbReference type="PROSITE" id="PS51462"/>
    </source>
</evidence>
<dbReference type="PANTHER" id="PTHR43736">
    <property type="entry name" value="ADP-RIBOSE PYROPHOSPHATASE"/>
    <property type="match status" value="1"/>
</dbReference>
<keyword evidence="2" id="KW-0378">Hydrolase</keyword>
<organism evidence="2 3">
    <name type="scientific">Paraphoma chrysanthemicola</name>
    <dbReference type="NCBI Taxonomy" id="798071"/>
    <lineage>
        <taxon>Eukaryota</taxon>
        <taxon>Fungi</taxon>
        <taxon>Dikarya</taxon>
        <taxon>Ascomycota</taxon>
        <taxon>Pezizomycotina</taxon>
        <taxon>Dothideomycetes</taxon>
        <taxon>Pleosporomycetidae</taxon>
        <taxon>Pleosporales</taxon>
        <taxon>Pleosporineae</taxon>
        <taxon>Phaeosphaeriaceae</taxon>
        <taxon>Paraphoma</taxon>
    </lineage>
</organism>
<dbReference type="SUPFAM" id="SSF55811">
    <property type="entry name" value="Nudix"/>
    <property type="match status" value="1"/>
</dbReference>
<keyword evidence="3" id="KW-1185">Reference proteome</keyword>
<dbReference type="CDD" id="cd02883">
    <property type="entry name" value="NUDIX_Hydrolase"/>
    <property type="match status" value="1"/>
</dbReference>
<dbReference type="Proteomes" id="UP000813461">
    <property type="component" value="Unassembled WGS sequence"/>
</dbReference>
<dbReference type="OrthoDB" id="276276at2759"/>
<feature type="domain" description="Nudix hydrolase" evidence="1">
    <location>
        <begin position="27"/>
        <end position="163"/>
    </location>
</feature>
<reference evidence="2" key="1">
    <citation type="journal article" date="2021" name="Nat. Commun.">
        <title>Genetic determinants of endophytism in the Arabidopsis root mycobiome.</title>
        <authorList>
            <person name="Mesny F."/>
            <person name="Miyauchi S."/>
            <person name="Thiergart T."/>
            <person name="Pickel B."/>
            <person name="Atanasova L."/>
            <person name="Karlsson M."/>
            <person name="Huettel B."/>
            <person name="Barry K.W."/>
            <person name="Haridas S."/>
            <person name="Chen C."/>
            <person name="Bauer D."/>
            <person name="Andreopoulos W."/>
            <person name="Pangilinan J."/>
            <person name="LaButti K."/>
            <person name="Riley R."/>
            <person name="Lipzen A."/>
            <person name="Clum A."/>
            <person name="Drula E."/>
            <person name="Henrissat B."/>
            <person name="Kohler A."/>
            <person name="Grigoriev I.V."/>
            <person name="Martin F.M."/>
            <person name="Hacquard S."/>
        </authorList>
    </citation>
    <scope>NUCLEOTIDE SEQUENCE</scope>
    <source>
        <strain evidence="2">MPI-SDFR-AT-0120</strain>
    </source>
</reference>
<dbReference type="GO" id="GO:0016787">
    <property type="term" value="F:hydrolase activity"/>
    <property type="evidence" value="ECO:0007669"/>
    <property type="project" value="UniProtKB-KW"/>
</dbReference>
<gene>
    <name evidence="2" type="ORF">FB567DRAFT_205295</name>
</gene>
<comment type="caution">
    <text evidence="2">The sequence shown here is derived from an EMBL/GenBank/DDBJ whole genome shotgun (WGS) entry which is preliminary data.</text>
</comment>
<dbReference type="AlphaFoldDB" id="A0A8K0QVT8"/>
<protein>
    <submittedName>
        <fullName evidence="2">NUDIX hydrolase domain-like protein</fullName>
    </submittedName>
</protein>
<accession>A0A8K0QVT8</accession>
<evidence type="ECO:0000313" key="3">
    <source>
        <dbReference type="Proteomes" id="UP000813461"/>
    </source>
</evidence>
<name>A0A8K0QVT8_9PLEO</name>
<evidence type="ECO:0000313" key="2">
    <source>
        <dbReference type="EMBL" id="KAH7072541.1"/>
    </source>
</evidence>
<dbReference type="InterPro" id="IPR015797">
    <property type="entry name" value="NUDIX_hydrolase-like_dom_sf"/>
</dbReference>
<dbReference type="Pfam" id="PF00293">
    <property type="entry name" value="NUDIX"/>
    <property type="match status" value="1"/>
</dbReference>
<dbReference type="PROSITE" id="PS51462">
    <property type="entry name" value="NUDIX"/>
    <property type="match status" value="1"/>
</dbReference>
<dbReference type="PANTHER" id="PTHR43736:SF1">
    <property type="entry name" value="DIHYDRONEOPTERIN TRIPHOSPHATE DIPHOSPHATASE"/>
    <property type="match status" value="1"/>
</dbReference>
<dbReference type="EMBL" id="JAGMVJ010000023">
    <property type="protein sequence ID" value="KAH7072541.1"/>
    <property type="molecule type" value="Genomic_DNA"/>
</dbReference>
<dbReference type="InterPro" id="IPR000086">
    <property type="entry name" value="NUDIX_hydrolase_dom"/>
</dbReference>
<proteinExistence type="predicted"/>